<evidence type="ECO:0000256" key="1">
    <source>
        <dbReference type="ARBA" id="ARBA00009964"/>
    </source>
</evidence>
<proteinExistence type="inferred from homology"/>
<reference evidence="2 3" key="1">
    <citation type="submission" date="2023-08" db="EMBL/GenBank/DDBJ databases">
        <title>The draft genome sequence of Paracraurococcus sp. LOR1-02.</title>
        <authorList>
            <person name="Kingkaew E."/>
            <person name="Tanasupawat S."/>
        </authorList>
    </citation>
    <scope>NUCLEOTIDE SEQUENCE [LARGE SCALE GENOMIC DNA]</scope>
    <source>
        <strain evidence="2 3">LOR1-02</strain>
    </source>
</reference>
<dbReference type="NCBIfam" id="NF047595">
    <property type="entry name" value="IS66_ISRel24_TnpA"/>
    <property type="match status" value="1"/>
</dbReference>
<dbReference type="RefSeq" id="WP_305108781.1">
    <property type="nucleotide sequence ID" value="NZ_JAUTWS010000138.1"/>
</dbReference>
<organism evidence="2 3">
    <name type="scientific">Paracraurococcus lichenis</name>
    <dbReference type="NCBI Taxonomy" id="3064888"/>
    <lineage>
        <taxon>Bacteria</taxon>
        <taxon>Pseudomonadati</taxon>
        <taxon>Pseudomonadota</taxon>
        <taxon>Alphaproteobacteria</taxon>
        <taxon>Acetobacterales</taxon>
        <taxon>Roseomonadaceae</taxon>
        <taxon>Paracraurococcus</taxon>
    </lineage>
</organism>
<name>A0ABT9ED76_9PROT</name>
<comment type="similarity">
    <text evidence="1">Belongs to the transposase 8 family.</text>
</comment>
<dbReference type="PANTHER" id="PTHR37936:SF3">
    <property type="entry name" value="TRANSPOSASE INSC FOR INSERTION ELEMENT IS2A-RELATED"/>
    <property type="match status" value="1"/>
</dbReference>
<dbReference type="Proteomes" id="UP001243009">
    <property type="component" value="Unassembled WGS sequence"/>
</dbReference>
<dbReference type="InterPro" id="IPR002514">
    <property type="entry name" value="Transposase_8"/>
</dbReference>
<comment type="caution">
    <text evidence="2">The sequence shown here is derived from an EMBL/GenBank/DDBJ whole genome shotgun (WGS) entry which is preliminary data.</text>
</comment>
<dbReference type="EMBL" id="JAUTWS010000138">
    <property type="protein sequence ID" value="MDO9713933.1"/>
    <property type="molecule type" value="Genomic_DNA"/>
</dbReference>
<accession>A0ABT9ED76</accession>
<evidence type="ECO:0000313" key="2">
    <source>
        <dbReference type="EMBL" id="MDO9713933.1"/>
    </source>
</evidence>
<sequence length="140" mass="14967">MDSVNDDAKGIGYRRVEVLTGPGRRRQWSDDEKARIVAETAEPGAKVTDVARRWQVSPQQVFDWRRQARKALAEAATAAEPSFVPVVAEAPVPSPDAAPATVRLAPSIEVMLAGAVLRVVPGTDEALLTSVLRAIRASAA</sequence>
<dbReference type="SUPFAM" id="SSF48295">
    <property type="entry name" value="TrpR-like"/>
    <property type="match status" value="1"/>
</dbReference>
<dbReference type="InterPro" id="IPR036388">
    <property type="entry name" value="WH-like_DNA-bd_sf"/>
</dbReference>
<dbReference type="Gene3D" id="1.10.10.10">
    <property type="entry name" value="Winged helix-like DNA-binding domain superfamily/Winged helix DNA-binding domain"/>
    <property type="match status" value="1"/>
</dbReference>
<protein>
    <submittedName>
        <fullName evidence="2">Transposase</fullName>
    </submittedName>
</protein>
<dbReference type="Pfam" id="PF01527">
    <property type="entry name" value="HTH_Tnp_1"/>
    <property type="match status" value="1"/>
</dbReference>
<dbReference type="PANTHER" id="PTHR37936">
    <property type="entry name" value="TRANSPOSASE INSC FOR INSERTION ELEMENT IS2A-RELATED"/>
    <property type="match status" value="1"/>
</dbReference>
<dbReference type="InterPro" id="IPR010921">
    <property type="entry name" value="Trp_repressor/repl_initiator"/>
</dbReference>
<keyword evidence="3" id="KW-1185">Reference proteome</keyword>
<gene>
    <name evidence="2" type="ORF">Q7A36_36845</name>
</gene>
<evidence type="ECO:0000313" key="3">
    <source>
        <dbReference type="Proteomes" id="UP001243009"/>
    </source>
</evidence>